<evidence type="ECO:0000256" key="3">
    <source>
        <dbReference type="ARBA" id="ARBA00022801"/>
    </source>
</evidence>
<keyword evidence="3 7" id="KW-0378">Hydrolase</keyword>
<dbReference type="GO" id="GO:0006508">
    <property type="term" value="P:proteolysis"/>
    <property type="evidence" value="ECO:0007669"/>
    <property type="project" value="UniProtKB-KW"/>
</dbReference>
<sequence>MNDDASLSTRDALDASTAQSSESAFEYKAVEHEEEDGTNEQNEVKENALDEEAEEDELRLGSLEERESEGEEHEEGADKTEDEDELERGESENEAEEDEEDAEEEEVEQREEGVEGEGEEGEGEEEEGEEEEGEEEEGEEEEGDEEDEKYDQDEDGREDEEEEEEEEQGLGEEGEEEEKEDEEDEEFEKEEDKEEEDEEEEEDEGEEESEEEEEEGGEEEEGDEEDEEEEEEEGEDEEEEEEEGEEEEEDGENDAKEENENELFEGQSDVLVNDIGEADDLDEDDEGISSGEDDIEVGDDQKEREEDPFFNENEEENQNGNDEEEDEESLENDEEYDSDEDRSEDADEGEEAESECAESNEEISRKRQSDDAFESIGMEDNEDDNMPSRPLVSSSKASPAAEVVVIDDSDEDTEPPSAPSEPSVSSLASAPSVKSVSNHPGPPMQRFASLSLQSPRKSHFSPNYGTATPSVLPKRVFRPSAATKRVELQARDVRRPARPESSLSLRRKAPLGHEDFKAGIQNRQQARIASMIYDTYRAMVHGSKSPAAFDDFHSLVKKRTRVQHLLDLEAHRAHPQGLNKDLDEQAYTQRTLDALRAREQHARARLPPPVVPEAEQLEQARSERDKRRAEHGILGRQPPPKALPPSMEDFVRKTLQQRGVIASMTGAQVEAHDLAKLRPGQWLNDEVINFYGNLIMQRANEAESERKHAAERHETPARSACAYWAVHFFSSFFWQKLESQGYAGVQRWSRRVDLFTKDLILVPINLGQAHWVCAVINLRLRRFEYYDSMGIVRPSVFSTLRDYLREELRAKKQLALDLSDWEDYFAGDSSPQQANGYDCGVFAIQTLEQLSRRDPYEPMSEPLSAPLFCKPADPAVLRRERVMHADDYEWNFAQVHMPYLRRRMIHEIATKRLLE</sequence>
<feature type="region of interest" description="Disordered" evidence="5">
    <location>
        <begin position="602"/>
        <end position="646"/>
    </location>
</feature>
<feature type="region of interest" description="Disordered" evidence="5">
    <location>
        <begin position="1"/>
        <end position="471"/>
    </location>
</feature>
<accession>A0AAF0IUE8</accession>
<keyword evidence="4" id="KW-0788">Thiol protease</keyword>
<dbReference type="PANTHER" id="PTHR12606">
    <property type="entry name" value="SENTRIN/SUMO-SPECIFIC PROTEASE"/>
    <property type="match status" value="1"/>
</dbReference>
<dbReference type="Proteomes" id="UP001214603">
    <property type="component" value="Chromosome 7"/>
</dbReference>
<evidence type="ECO:0000256" key="4">
    <source>
        <dbReference type="ARBA" id="ARBA00022807"/>
    </source>
</evidence>
<reference evidence="7" key="1">
    <citation type="submission" date="2023-03" db="EMBL/GenBank/DDBJ databases">
        <title>Mating type loci evolution in Malassezia.</title>
        <authorList>
            <person name="Coelho M.A."/>
        </authorList>
    </citation>
    <scope>NUCLEOTIDE SEQUENCE</scope>
    <source>
        <strain evidence="7">CBS 7876</strain>
    </source>
</reference>
<feature type="compositionally biased region" description="Acidic residues" evidence="5">
    <location>
        <begin position="371"/>
        <end position="385"/>
    </location>
</feature>
<feature type="compositionally biased region" description="Basic and acidic residues" evidence="5">
    <location>
        <begin position="618"/>
        <end position="633"/>
    </location>
</feature>
<evidence type="ECO:0000259" key="6">
    <source>
        <dbReference type="PROSITE" id="PS50600"/>
    </source>
</evidence>
<dbReference type="PROSITE" id="PS50600">
    <property type="entry name" value="ULP_PROTEASE"/>
    <property type="match status" value="1"/>
</dbReference>
<feature type="domain" description="Ubiquitin-like protease family profile" evidence="6">
    <location>
        <begin position="667"/>
        <end position="850"/>
    </location>
</feature>
<feature type="compositionally biased region" description="Polar residues" evidence="5">
    <location>
        <begin position="448"/>
        <end position="469"/>
    </location>
</feature>
<dbReference type="AlphaFoldDB" id="A0AAF0IUE8"/>
<keyword evidence="8" id="KW-1185">Reference proteome</keyword>
<feature type="compositionally biased region" description="Acidic residues" evidence="5">
    <location>
        <begin position="66"/>
        <end position="252"/>
    </location>
</feature>
<feature type="compositionally biased region" description="Acidic residues" evidence="5">
    <location>
        <begin position="405"/>
        <end position="414"/>
    </location>
</feature>
<feature type="compositionally biased region" description="Low complexity" evidence="5">
    <location>
        <begin position="420"/>
        <end position="437"/>
    </location>
</feature>
<evidence type="ECO:0000313" key="8">
    <source>
        <dbReference type="Proteomes" id="UP001214603"/>
    </source>
</evidence>
<name>A0AAF0IUE8_9BASI</name>
<gene>
    <name evidence="7" type="ORF">MOBT1_002924</name>
</gene>
<dbReference type="Pfam" id="PF02902">
    <property type="entry name" value="Peptidase_C48"/>
    <property type="match status" value="1"/>
</dbReference>
<dbReference type="EMBL" id="CP119940">
    <property type="protein sequence ID" value="WFD04219.1"/>
    <property type="molecule type" value="Genomic_DNA"/>
</dbReference>
<proteinExistence type="inferred from homology"/>
<feature type="compositionally biased region" description="Acidic residues" evidence="5">
    <location>
        <begin position="276"/>
        <end position="298"/>
    </location>
</feature>
<dbReference type="EC" id="3.4.22.68" evidence="7"/>
<dbReference type="GO" id="GO:0016926">
    <property type="term" value="P:protein desumoylation"/>
    <property type="evidence" value="ECO:0007669"/>
    <property type="project" value="TreeGrafter"/>
</dbReference>
<evidence type="ECO:0000313" key="7">
    <source>
        <dbReference type="EMBL" id="WFD04219.1"/>
    </source>
</evidence>
<protein>
    <submittedName>
        <fullName evidence="7">Ulp1 peptidase</fullName>
        <ecNumber evidence="7">3.4.22.68</ecNumber>
    </submittedName>
</protein>
<organism evidence="7 8">
    <name type="scientific">Malassezia obtusa</name>
    <dbReference type="NCBI Taxonomy" id="76774"/>
    <lineage>
        <taxon>Eukaryota</taxon>
        <taxon>Fungi</taxon>
        <taxon>Dikarya</taxon>
        <taxon>Basidiomycota</taxon>
        <taxon>Ustilaginomycotina</taxon>
        <taxon>Malasseziomycetes</taxon>
        <taxon>Malasseziales</taxon>
        <taxon>Malasseziaceae</taxon>
        <taxon>Malassezia</taxon>
    </lineage>
</organism>
<dbReference type="InterPro" id="IPR038765">
    <property type="entry name" value="Papain-like_cys_pep_sf"/>
</dbReference>
<evidence type="ECO:0000256" key="5">
    <source>
        <dbReference type="SAM" id="MobiDB-lite"/>
    </source>
</evidence>
<dbReference type="SUPFAM" id="SSF54001">
    <property type="entry name" value="Cysteine proteinases"/>
    <property type="match status" value="1"/>
</dbReference>
<keyword evidence="2" id="KW-0645">Protease</keyword>
<dbReference type="InterPro" id="IPR003653">
    <property type="entry name" value="Peptidase_C48_C"/>
</dbReference>
<comment type="similarity">
    <text evidence="1">Belongs to the peptidase C48 family.</text>
</comment>
<dbReference type="PANTHER" id="PTHR12606:SF141">
    <property type="entry name" value="GH15225P-RELATED"/>
    <property type="match status" value="1"/>
</dbReference>
<evidence type="ECO:0000256" key="1">
    <source>
        <dbReference type="ARBA" id="ARBA00005234"/>
    </source>
</evidence>
<dbReference type="GO" id="GO:0016929">
    <property type="term" value="F:deSUMOylase activity"/>
    <property type="evidence" value="ECO:0007669"/>
    <property type="project" value="TreeGrafter"/>
</dbReference>
<dbReference type="GO" id="GO:0005634">
    <property type="term" value="C:nucleus"/>
    <property type="evidence" value="ECO:0007669"/>
    <property type="project" value="TreeGrafter"/>
</dbReference>
<evidence type="ECO:0000256" key="2">
    <source>
        <dbReference type="ARBA" id="ARBA00022670"/>
    </source>
</evidence>
<dbReference type="Gene3D" id="3.40.395.10">
    <property type="entry name" value="Adenoviral Proteinase, Chain A"/>
    <property type="match status" value="1"/>
</dbReference>
<feature type="compositionally biased region" description="Acidic residues" evidence="5">
    <location>
        <begin position="308"/>
        <end position="361"/>
    </location>
</feature>